<dbReference type="SUPFAM" id="SSF103657">
    <property type="entry name" value="BAR/IMD domain-like"/>
    <property type="match status" value="1"/>
</dbReference>
<dbReference type="GO" id="GO:0030833">
    <property type="term" value="P:regulation of actin filament polymerization"/>
    <property type="evidence" value="ECO:0007669"/>
    <property type="project" value="TreeGrafter"/>
</dbReference>
<evidence type="ECO:0000313" key="10">
    <source>
        <dbReference type="EMBL" id="KAF9453103.1"/>
    </source>
</evidence>
<name>A0A9P5XLN1_9AGAR</name>
<feature type="compositionally biased region" description="Low complexity" evidence="6">
    <location>
        <begin position="476"/>
        <end position="498"/>
    </location>
</feature>
<keyword evidence="2" id="KW-0479">Metal-binding</keyword>
<evidence type="ECO:0000256" key="2">
    <source>
        <dbReference type="ARBA" id="ARBA00022723"/>
    </source>
</evidence>
<feature type="compositionally biased region" description="Basic and acidic residues" evidence="6">
    <location>
        <begin position="174"/>
        <end position="187"/>
    </location>
</feature>
<dbReference type="PROSITE" id="PS50081">
    <property type="entry name" value="ZF_DAG_PE_2"/>
    <property type="match status" value="1"/>
</dbReference>
<feature type="domain" description="Phorbol-ester/DAG-type" evidence="8">
    <location>
        <begin position="412"/>
        <end position="462"/>
    </location>
</feature>
<keyword evidence="11" id="KW-1185">Reference proteome</keyword>
<evidence type="ECO:0008006" key="12">
    <source>
        <dbReference type="Google" id="ProtNLM"/>
    </source>
</evidence>
<evidence type="ECO:0000259" key="7">
    <source>
        <dbReference type="PROSITE" id="PS50002"/>
    </source>
</evidence>
<sequence>MTTEPAPDQSYGGALPDQVERIANLFDAHQELIGDVRDLYQSRAAIEREYAAKLQTLARKAADKKTKMESRFIVGEDPTMNWDGSVLQRNTLNNAYDTLVNSIIDTTQDHLGIADAISSQIVETLRIVEKRSDDAKKKEMQFFQKLLADRDRIYADRLKSKQKYDADCEEVESFRQKQTRAQDEKNKGRVAKQAEQQRNDMLNSKNTYLISTAIANQIKDKFYATDLPSVENEFQRLQKQLVERFVKILLHSQHLQLSHLDNLKDRLSDVENKLNQVLPLQDQVLFINHNVRPFTAPNGWKFEPCVLHYDTDNMNVEPGPKVFLQNKLGHCRAKSQELEPLISSKQSELNQLTRKLQKHIIDHSTGNFDDLVDNYLETCHQLVLYQNSRCILEAEIETIVAAIGDDEGARSPHAFKSSSFSIPTQCGYCESTIWGLSKQGKTCKLCGLSVHTKCELKVPANCPQGEGSGATLSRKTTASSRISTSSAAPAAVTPTPSSFVQPQTPDEDEESYPTAQVLFDFTPTSEFELGVHEGTTVQVVEQDDGSGWVKVMDSRGKSGLVPGSYIGNNDSGSGEGGSTTQGKGQRVRAIYPYQSQGPDELGLQEGEILELSVGGQDYGNGWWEGFNSKGQKGIFPSNYVEML</sequence>
<dbReference type="Pfam" id="PF00018">
    <property type="entry name" value="SH3_1"/>
    <property type="match status" value="1"/>
</dbReference>
<dbReference type="Gene3D" id="1.20.1270.60">
    <property type="entry name" value="Arfaptin homology (AH) domain/BAR domain"/>
    <property type="match status" value="1"/>
</dbReference>
<keyword evidence="5" id="KW-0175">Coiled coil</keyword>
<dbReference type="CDD" id="cd11912">
    <property type="entry name" value="SH3_Bzz1_1"/>
    <property type="match status" value="1"/>
</dbReference>
<evidence type="ECO:0000256" key="3">
    <source>
        <dbReference type="ARBA" id="ARBA00022833"/>
    </source>
</evidence>
<dbReference type="SMART" id="SM00326">
    <property type="entry name" value="SH3"/>
    <property type="match status" value="2"/>
</dbReference>
<dbReference type="GO" id="GO:0030864">
    <property type="term" value="C:cortical actin cytoskeleton"/>
    <property type="evidence" value="ECO:0007669"/>
    <property type="project" value="UniProtKB-ARBA"/>
</dbReference>
<evidence type="ECO:0000256" key="6">
    <source>
        <dbReference type="SAM" id="MobiDB-lite"/>
    </source>
</evidence>
<dbReference type="InterPro" id="IPR001452">
    <property type="entry name" value="SH3_domain"/>
</dbReference>
<dbReference type="SUPFAM" id="SSF57889">
    <property type="entry name" value="Cysteine-rich domain"/>
    <property type="match status" value="1"/>
</dbReference>
<dbReference type="PROSITE" id="PS00479">
    <property type="entry name" value="ZF_DAG_PE_1"/>
    <property type="match status" value="1"/>
</dbReference>
<evidence type="ECO:0000256" key="5">
    <source>
        <dbReference type="PROSITE-ProRule" id="PRU01077"/>
    </source>
</evidence>
<feature type="region of interest" description="Disordered" evidence="6">
    <location>
        <begin position="174"/>
        <end position="198"/>
    </location>
</feature>
<comment type="caution">
    <text evidence="10">The sequence shown here is derived from an EMBL/GenBank/DDBJ whole genome shotgun (WGS) entry which is preliminary data.</text>
</comment>
<dbReference type="InterPro" id="IPR020454">
    <property type="entry name" value="DAG/PE-bd"/>
</dbReference>
<dbReference type="Pfam" id="PF14604">
    <property type="entry name" value="SH3_9"/>
    <property type="match status" value="1"/>
</dbReference>
<dbReference type="Proteomes" id="UP000807342">
    <property type="component" value="Unassembled WGS sequence"/>
</dbReference>
<feature type="domain" description="F-BAR" evidence="9">
    <location>
        <begin position="9"/>
        <end position="282"/>
    </location>
</feature>
<evidence type="ECO:0000259" key="9">
    <source>
        <dbReference type="PROSITE" id="PS51741"/>
    </source>
</evidence>
<dbReference type="AlphaFoldDB" id="A0A9P5XLN1"/>
<evidence type="ECO:0000256" key="4">
    <source>
        <dbReference type="PROSITE-ProRule" id="PRU00192"/>
    </source>
</evidence>
<evidence type="ECO:0000256" key="1">
    <source>
        <dbReference type="ARBA" id="ARBA00022443"/>
    </source>
</evidence>
<dbReference type="GO" id="GO:0030036">
    <property type="term" value="P:actin cytoskeleton organization"/>
    <property type="evidence" value="ECO:0007669"/>
    <property type="project" value="UniProtKB-ARBA"/>
</dbReference>
<dbReference type="InterPro" id="IPR002219">
    <property type="entry name" value="PKC_DAG/PE"/>
</dbReference>
<evidence type="ECO:0000259" key="8">
    <source>
        <dbReference type="PROSITE" id="PS50081"/>
    </source>
</evidence>
<keyword evidence="3" id="KW-0862">Zinc</keyword>
<dbReference type="InterPro" id="IPR035459">
    <property type="entry name" value="Bzz1_SH3_1"/>
</dbReference>
<dbReference type="Gene3D" id="3.30.60.20">
    <property type="match status" value="1"/>
</dbReference>
<feature type="region of interest" description="Disordered" evidence="6">
    <location>
        <begin position="465"/>
        <end position="512"/>
    </location>
</feature>
<gene>
    <name evidence="10" type="ORF">P691DRAFT_801964</name>
</gene>
<dbReference type="InterPro" id="IPR031160">
    <property type="entry name" value="F_BAR_dom"/>
</dbReference>
<dbReference type="InterPro" id="IPR027267">
    <property type="entry name" value="AH/BAR_dom_sf"/>
</dbReference>
<dbReference type="PROSITE" id="PS51741">
    <property type="entry name" value="F_BAR"/>
    <property type="match status" value="1"/>
</dbReference>
<feature type="domain" description="SH3" evidence="7">
    <location>
        <begin position="510"/>
        <end position="571"/>
    </location>
</feature>
<dbReference type="PANTHER" id="PTHR15735">
    <property type="entry name" value="FCH AND DOUBLE SH3 DOMAINS PROTEIN"/>
    <property type="match status" value="1"/>
</dbReference>
<feature type="domain" description="SH3" evidence="7">
    <location>
        <begin position="582"/>
        <end position="643"/>
    </location>
</feature>
<dbReference type="PROSITE" id="PS50002">
    <property type="entry name" value="SH3"/>
    <property type="match status" value="2"/>
</dbReference>
<dbReference type="GO" id="GO:0046872">
    <property type="term" value="F:metal ion binding"/>
    <property type="evidence" value="ECO:0007669"/>
    <property type="project" value="UniProtKB-KW"/>
</dbReference>
<dbReference type="PRINTS" id="PR00452">
    <property type="entry name" value="SH3DOMAIN"/>
</dbReference>
<protein>
    <recommendedName>
        <fullName evidence="12">Protein BZZ1</fullName>
    </recommendedName>
</protein>
<evidence type="ECO:0000313" key="11">
    <source>
        <dbReference type="Proteomes" id="UP000807342"/>
    </source>
</evidence>
<proteinExistence type="predicted"/>
<dbReference type="InterPro" id="IPR036028">
    <property type="entry name" value="SH3-like_dom_sf"/>
</dbReference>
<reference evidence="10" key="1">
    <citation type="submission" date="2020-11" db="EMBL/GenBank/DDBJ databases">
        <authorList>
            <consortium name="DOE Joint Genome Institute"/>
            <person name="Ahrendt S."/>
            <person name="Riley R."/>
            <person name="Andreopoulos W."/>
            <person name="Labutti K."/>
            <person name="Pangilinan J."/>
            <person name="Ruiz-Duenas F.J."/>
            <person name="Barrasa J.M."/>
            <person name="Sanchez-Garcia M."/>
            <person name="Camarero S."/>
            <person name="Miyauchi S."/>
            <person name="Serrano A."/>
            <person name="Linde D."/>
            <person name="Babiker R."/>
            <person name="Drula E."/>
            <person name="Ayuso-Fernandez I."/>
            <person name="Pacheco R."/>
            <person name="Padilla G."/>
            <person name="Ferreira P."/>
            <person name="Barriuso J."/>
            <person name="Kellner H."/>
            <person name="Castanera R."/>
            <person name="Alfaro M."/>
            <person name="Ramirez L."/>
            <person name="Pisabarro A.G."/>
            <person name="Kuo A."/>
            <person name="Tritt A."/>
            <person name="Lipzen A."/>
            <person name="He G."/>
            <person name="Yan M."/>
            <person name="Ng V."/>
            <person name="Cullen D."/>
            <person name="Martin F."/>
            <person name="Rosso M.-N."/>
            <person name="Henrissat B."/>
            <person name="Hibbett D."/>
            <person name="Martinez A.T."/>
            <person name="Grigoriev I.V."/>
        </authorList>
    </citation>
    <scope>NUCLEOTIDE SEQUENCE</scope>
    <source>
        <strain evidence="10">MF-IS2</strain>
    </source>
</reference>
<dbReference type="PRINTS" id="PR00008">
    <property type="entry name" value="DAGPEDOMAIN"/>
</dbReference>
<feature type="region of interest" description="Disordered" evidence="6">
    <location>
        <begin position="560"/>
        <end position="584"/>
    </location>
</feature>
<dbReference type="Gene3D" id="2.30.30.40">
    <property type="entry name" value="SH3 Domains"/>
    <property type="match status" value="2"/>
</dbReference>
<dbReference type="Pfam" id="PF00611">
    <property type="entry name" value="FCH"/>
    <property type="match status" value="1"/>
</dbReference>
<dbReference type="EMBL" id="MU151064">
    <property type="protein sequence ID" value="KAF9453103.1"/>
    <property type="molecule type" value="Genomic_DNA"/>
</dbReference>
<dbReference type="InterPro" id="IPR046349">
    <property type="entry name" value="C1-like_sf"/>
</dbReference>
<dbReference type="PANTHER" id="PTHR15735:SF21">
    <property type="entry name" value="PROTEIN NERVOUS WRECK"/>
    <property type="match status" value="1"/>
</dbReference>
<accession>A0A9P5XLN1</accession>
<dbReference type="SMART" id="SM00109">
    <property type="entry name" value="C1"/>
    <property type="match status" value="1"/>
</dbReference>
<dbReference type="SUPFAM" id="SSF50044">
    <property type="entry name" value="SH3-domain"/>
    <property type="match status" value="2"/>
</dbReference>
<keyword evidence="1 4" id="KW-0728">SH3 domain</keyword>
<organism evidence="10 11">
    <name type="scientific">Macrolepiota fuliginosa MF-IS2</name>
    <dbReference type="NCBI Taxonomy" id="1400762"/>
    <lineage>
        <taxon>Eukaryota</taxon>
        <taxon>Fungi</taxon>
        <taxon>Dikarya</taxon>
        <taxon>Basidiomycota</taxon>
        <taxon>Agaricomycotina</taxon>
        <taxon>Agaricomycetes</taxon>
        <taxon>Agaricomycetidae</taxon>
        <taxon>Agaricales</taxon>
        <taxon>Agaricineae</taxon>
        <taxon>Agaricaceae</taxon>
        <taxon>Macrolepiota</taxon>
    </lineage>
</organism>
<dbReference type="InterPro" id="IPR001060">
    <property type="entry name" value="FCH_dom"/>
</dbReference>
<dbReference type="OrthoDB" id="8783038at2759"/>
<dbReference type="Pfam" id="PF00130">
    <property type="entry name" value="C1_1"/>
    <property type="match status" value="1"/>
</dbReference>
<dbReference type="CDD" id="cd20824">
    <property type="entry name" value="C1_SpBZZ1-like"/>
    <property type="match status" value="1"/>
</dbReference>